<accession>A0A0E9QZL6</accession>
<protein>
    <submittedName>
        <fullName evidence="1">Uncharacterized protein</fullName>
    </submittedName>
</protein>
<sequence length="61" mass="6776">MYDFDKLRWVTCSSMVDSHSPGIPETGLVVVPCNPTMQCYPTIAQLNQLLCKINLGDCSLK</sequence>
<reference evidence="1" key="1">
    <citation type="submission" date="2014-11" db="EMBL/GenBank/DDBJ databases">
        <authorList>
            <person name="Amaro Gonzalez C."/>
        </authorList>
    </citation>
    <scope>NUCLEOTIDE SEQUENCE</scope>
</reference>
<dbReference type="EMBL" id="GBXM01086211">
    <property type="protein sequence ID" value="JAH22366.1"/>
    <property type="molecule type" value="Transcribed_RNA"/>
</dbReference>
<evidence type="ECO:0000313" key="1">
    <source>
        <dbReference type="EMBL" id="JAH22366.1"/>
    </source>
</evidence>
<proteinExistence type="predicted"/>
<reference evidence="1" key="2">
    <citation type="journal article" date="2015" name="Fish Shellfish Immunol.">
        <title>Early steps in the European eel (Anguilla anguilla)-Vibrio vulnificus interaction in the gills: Role of the RtxA13 toxin.</title>
        <authorList>
            <person name="Callol A."/>
            <person name="Pajuelo D."/>
            <person name="Ebbesson L."/>
            <person name="Teles M."/>
            <person name="MacKenzie S."/>
            <person name="Amaro C."/>
        </authorList>
    </citation>
    <scope>NUCLEOTIDE SEQUENCE</scope>
</reference>
<dbReference type="AlphaFoldDB" id="A0A0E9QZL6"/>
<organism evidence="1">
    <name type="scientific">Anguilla anguilla</name>
    <name type="common">European freshwater eel</name>
    <name type="synonym">Muraena anguilla</name>
    <dbReference type="NCBI Taxonomy" id="7936"/>
    <lineage>
        <taxon>Eukaryota</taxon>
        <taxon>Metazoa</taxon>
        <taxon>Chordata</taxon>
        <taxon>Craniata</taxon>
        <taxon>Vertebrata</taxon>
        <taxon>Euteleostomi</taxon>
        <taxon>Actinopterygii</taxon>
        <taxon>Neopterygii</taxon>
        <taxon>Teleostei</taxon>
        <taxon>Anguilliformes</taxon>
        <taxon>Anguillidae</taxon>
        <taxon>Anguilla</taxon>
    </lineage>
</organism>
<name>A0A0E9QZL6_ANGAN</name>